<gene>
    <name evidence="1" type="ORF">QLQ15_09310</name>
</gene>
<evidence type="ECO:0008006" key="3">
    <source>
        <dbReference type="Google" id="ProtNLM"/>
    </source>
</evidence>
<sequence>MPSPHEVPEDLHHWWENQLIEAGRRAFDSKRLRTRYHRGDYNDGVPPGDGVVWSSAVCSYRGREILVELSRVLQDGPWFASAAIYCERTFSLEGRLFFPDIAATPAGAAGAYALIIGQIKDEIDCIDAPLGV</sequence>
<dbReference type="RefSeq" id="WP_283212512.1">
    <property type="nucleotide sequence ID" value="NZ_JASGBI010000001.1"/>
</dbReference>
<proteinExistence type="predicted"/>
<dbReference type="Proteomes" id="UP001321580">
    <property type="component" value="Unassembled WGS sequence"/>
</dbReference>
<comment type="caution">
    <text evidence="1">The sequence shown here is derived from an EMBL/GenBank/DDBJ whole genome shotgun (WGS) entry which is preliminary data.</text>
</comment>
<reference evidence="1 2" key="1">
    <citation type="submission" date="2023-05" db="EMBL/GenBank/DDBJ databases">
        <title>Lysobacter sp. strain LF1 Genome sequencing and assembly.</title>
        <authorList>
            <person name="Jung Y."/>
        </authorList>
    </citation>
    <scope>NUCLEOTIDE SEQUENCE [LARGE SCALE GENOMIC DNA]</scope>
    <source>
        <strain evidence="1 2">LF1</strain>
    </source>
</reference>
<dbReference type="EMBL" id="JASGBI010000001">
    <property type="protein sequence ID" value="MDI9239106.1"/>
    <property type="molecule type" value="Genomic_DNA"/>
</dbReference>
<evidence type="ECO:0000313" key="2">
    <source>
        <dbReference type="Proteomes" id="UP001321580"/>
    </source>
</evidence>
<evidence type="ECO:0000313" key="1">
    <source>
        <dbReference type="EMBL" id="MDI9239106.1"/>
    </source>
</evidence>
<keyword evidence="2" id="KW-1185">Reference proteome</keyword>
<protein>
    <recommendedName>
        <fullName evidence="3">DUF2591 domain-containing protein</fullName>
    </recommendedName>
</protein>
<name>A0ABT6XG24_9GAMM</name>
<accession>A0ABT6XG24</accession>
<organism evidence="1 2">
    <name type="scientific">Lysobacter stagni</name>
    <dbReference type="NCBI Taxonomy" id="3045172"/>
    <lineage>
        <taxon>Bacteria</taxon>
        <taxon>Pseudomonadati</taxon>
        <taxon>Pseudomonadota</taxon>
        <taxon>Gammaproteobacteria</taxon>
        <taxon>Lysobacterales</taxon>
        <taxon>Lysobacteraceae</taxon>
        <taxon>Lysobacter</taxon>
    </lineage>
</organism>